<keyword evidence="2" id="KW-1185">Reference proteome</keyword>
<dbReference type="AlphaFoldDB" id="D2TMV8"/>
<dbReference type="EMBL" id="FN543502">
    <property type="protein sequence ID" value="CBG88666.1"/>
    <property type="molecule type" value="Genomic_DNA"/>
</dbReference>
<name>D2TMV8_CITRI</name>
<reference evidence="1 2" key="1">
    <citation type="journal article" date="2010" name="J. Bacteriol.">
        <title>The Citrobacter rodentium genome sequence reveals convergent evolution with human pathogenic Escherichia coli.</title>
        <authorList>
            <person name="Petty N.K."/>
            <person name="Bulgin R."/>
            <person name="Crepin V.F."/>
            <person name="Cerdeno-Tarraga A.M."/>
            <person name="Schroeder G.N."/>
            <person name="Quail M.A."/>
            <person name="Lennard N."/>
            <person name="Corton C."/>
            <person name="Barron A."/>
            <person name="Clark L."/>
            <person name="Toribio A.L."/>
            <person name="Parkhill J."/>
            <person name="Dougan G."/>
            <person name="Frankel G."/>
            <person name="Thomson N.R."/>
        </authorList>
    </citation>
    <scope>NUCLEOTIDE SEQUENCE [LARGE SCALE GENOMIC DNA]</scope>
    <source>
        <strain evidence="1 2">ICC168</strain>
    </source>
</reference>
<accession>D2TMV8</accession>
<dbReference type="KEGG" id="cro:ROD_19131"/>
<sequence>MESIFVILVESPQLSVARHLNCGKREKLMKKNGRMKVH</sequence>
<dbReference type="HOGENOM" id="CLU_3326370_0_0_6"/>
<evidence type="ECO:0000313" key="2">
    <source>
        <dbReference type="Proteomes" id="UP000001889"/>
    </source>
</evidence>
<protein>
    <submittedName>
        <fullName evidence="1">Uncharacterized protein</fullName>
    </submittedName>
</protein>
<evidence type="ECO:0000313" key="1">
    <source>
        <dbReference type="EMBL" id="CBG88666.1"/>
    </source>
</evidence>
<proteinExistence type="predicted"/>
<gene>
    <name evidence="1" type="ordered locus">ROD_19131</name>
</gene>
<organism evidence="1 2">
    <name type="scientific">Citrobacter rodentium (strain ICC168)</name>
    <name type="common">Citrobacter freundii biotype 4280</name>
    <dbReference type="NCBI Taxonomy" id="637910"/>
    <lineage>
        <taxon>Bacteria</taxon>
        <taxon>Pseudomonadati</taxon>
        <taxon>Pseudomonadota</taxon>
        <taxon>Gammaproteobacteria</taxon>
        <taxon>Enterobacterales</taxon>
        <taxon>Enterobacteriaceae</taxon>
        <taxon>Citrobacter</taxon>
    </lineage>
</organism>
<dbReference type="Proteomes" id="UP000001889">
    <property type="component" value="Chromosome"/>
</dbReference>